<dbReference type="CDD" id="cd01667">
    <property type="entry name" value="TGS_ThrRS"/>
    <property type="match status" value="1"/>
</dbReference>
<dbReference type="InterPro" id="IPR018163">
    <property type="entry name" value="Thr/Ala-tRNA-synth_IIc_edit"/>
</dbReference>
<sequence>MFQRCGSLCLNSLKLQSNVSSKYMSVLSKAEAKKRRNALFDEEKKRQRASIGRMEKIEVKYQSPTEEVVLVMNKGISTPHDCAKHISEGITNVSALALVDGNSWDMHKPLISNCELQLLSMMTPKISTVNYAFWRTCSFILGAVADTAFKEDITVHLHSFPAPVIKSGSFVYDVFIDLPNWKPSDAEMRAMSALFIKLVNSGLPVERLETTEHVAQEMFQENPFKSKQIPDIAAHNIENKITLYRIGDHVDISKGPMVGNTNLIGRCTIAAVHEVTTDEQEHIYRFQGVAIPKGILLNHFAYSILEDRAKKLNNVMWLPQRDIEEDFAENVKLSAQN</sequence>
<evidence type="ECO:0000256" key="4">
    <source>
        <dbReference type="ARBA" id="ARBA00023128"/>
    </source>
</evidence>
<keyword evidence="2" id="KW-0648">Protein biosynthesis</keyword>
<evidence type="ECO:0000256" key="8">
    <source>
        <dbReference type="ARBA" id="ARBA00075914"/>
    </source>
</evidence>
<dbReference type="GO" id="GO:0004829">
    <property type="term" value="F:threonine-tRNA ligase activity"/>
    <property type="evidence" value="ECO:0007669"/>
    <property type="project" value="TreeGrafter"/>
</dbReference>
<dbReference type="Proteomes" id="UP001258017">
    <property type="component" value="Unassembled WGS sequence"/>
</dbReference>
<dbReference type="SUPFAM" id="SSF81271">
    <property type="entry name" value="TGS-like"/>
    <property type="match status" value="1"/>
</dbReference>
<evidence type="ECO:0000256" key="6">
    <source>
        <dbReference type="ARBA" id="ARBA00061231"/>
    </source>
</evidence>
<reference evidence="10" key="2">
    <citation type="journal article" date="2023" name="Commun. Biol.">
        <title>Intrasexual cuticular hydrocarbon dimorphism in a wasp sheds light on hydrocarbon biosynthesis genes in Hymenoptera.</title>
        <authorList>
            <person name="Moris V.C."/>
            <person name="Podsiadlowski L."/>
            <person name="Martin S."/>
            <person name="Oeyen J.P."/>
            <person name="Donath A."/>
            <person name="Petersen M."/>
            <person name="Wilbrandt J."/>
            <person name="Misof B."/>
            <person name="Liedtke D."/>
            <person name="Thamm M."/>
            <person name="Scheiner R."/>
            <person name="Schmitt T."/>
            <person name="Niehuis O."/>
        </authorList>
    </citation>
    <scope>NUCLEOTIDE SEQUENCE</scope>
    <source>
        <strain evidence="10">GBR_01_08_01A</strain>
    </source>
</reference>
<comment type="caution">
    <text evidence="10">The sequence shown here is derived from an EMBL/GenBank/DDBJ whole genome shotgun (WGS) entry which is preliminary data.</text>
</comment>
<organism evidence="10 11">
    <name type="scientific">Odynerus spinipes</name>
    <dbReference type="NCBI Taxonomy" id="1348599"/>
    <lineage>
        <taxon>Eukaryota</taxon>
        <taxon>Metazoa</taxon>
        <taxon>Ecdysozoa</taxon>
        <taxon>Arthropoda</taxon>
        <taxon>Hexapoda</taxon>
        <taxon>Insecta</taxon>
        <taxon>Pterygota</taxon>
        <taxon>Neoptera</taxon>
        <taxon>Endopterygota</taxon>
        <taxon>Hymenoptera</taxon>
        <taxon>Apocrita</taxon>
        <taxon>Aculeata</taxon>
        <taxon>Vespoidea</taxon>
        <taxon>Vespidae</taxon>
        <taxon>Eumeninae</taxon>
        <taxon>Odynerus</taxon>
    </lineage>
</organism>
<comment type="subcellular location">
    <subcellularLocation>
        <location evidence="1">Mitochondrion</location>
    </subcellularLocation>
</comment>
<reference evidence="10" key="1">
    <citation type="submission" date="2021-08" db="EMBL/GenBank/DDBJ databases">
        <authorList>
            <person name="Misof B."/>
            <person name="Oliver O."/>
            <person name="Podsiadlowski L."/>
            <person name="Donath A."/>
            <person name="Peters R."/>
            <person name="Mayer C."/>
            <person name="Rust J."/>
            <person name="Gunkel S."/>
            <person name="Lesny P."/>
            <person name="Martin S."/>
            <person name="Oeyen J.P."/>
            <person name="Petersen M."/>
            <person name="Panagiotis P."/>
            <person name="Wilbrandt J."/>
            <person name="Tanja T."/>
        </authorList>
    </citation>
    <scope>NUCLEOTIDE SEQUENCE</scope>
    <source>
        <strain evidence="10">GBR_01_08_01A</strain>
        <tissue evidence="10">Thorax + abdomen</tissue>
    </source>
</reference>
<evidence type="ECO:0000256" key="1">
    <source>
        <dbReference type="ARBA" id="ARBA00004173"/>
    </source>
</evidence>
<dbReference type="PANTHER" id="PTHR11451:SF44">
    <property type="entry name" value="THREONINE--TRNA LIGASE, CHLOROPLASTIC_MITOCHONDRIAL 2"/>
    <property type="match status" value="1"/>
</dbReference>
<dbReference type="InterPro" id="IPR004095">
    <property type="entry name" value="TGS"/>
</dbReference>
<evidence type="ECO:0000256" key="2">
    <source>
        <dbReference type="ARBA" id="ARBA00022917"/>
    </source>
</evidence>
<gene>
    <name evidence="10" type="ORF">KPH14_008873</name>
</gene>
<dbReference type="GO" id="GO:0006435">
    <property type="term" value="P:threonyl-tRNA aminoacylation"/>
    <property type="evidence" value="ECO:0007669"/>
    <property type="project" value="TreeGrafter"/>
</dbReference>
<name>A0AAD9RGB8_9HYME</name>
<dbReference type="AlphaFoldDB" id="A0AAD9RGB8"/>
<dbReference type="Pfam" id="PF02824">
    <property type="entry name" value="TGS"/>
    <property type="match status" value="1"/>
</dbReference>
<dbReference type="GO" id="GO:1990904">
    <property type="term" value="C:ribonucleoprotein complex"/>
    <property type="evidence" value="ECO:0007669"/>
    <property type="project" value="UniProtKB-KW"/>
</dbReference>
<comment type="similarity">
    <text evidence="6">Belongs to the mitochondrion-specific ribosomal protein mL39 family.</text>
</comment>
<keyword evidence="3" id="KW-0689">Ribosomal protein</keyword>
<dbReference type="SUPFAM" id="SSF55186">
    <property type="entry name" value="ThrRS/AlaRS common domain"/>
    <property type="match status" value="1"/>
</dbReference>
<dbReference type="GO" id="GO:0005739">
    <property type="term" value="C:mitochondrion"/>
    <property type="evidence" value="ECO:0007669"/>
    <property type="project" value="UniProtKB-SubCell"/>
</dbReference>
<evidence type="ECO:0000256" key="5">
    <source>
        <dbReference type="ARBA" id="ARBA00023274"/>
    </source>
</evidence>
<dbReference type="InterPro" id="IPR012675">
    <property type="entry name" value="Beta-grasp_dom_sf"/>
</dbReference>
<evidence type="ECO:0000259" key="9">
    <source>
        <dbReference type="Pfam" id="PF02824"/>
    </source>
</evidence>
<feature type="domain" description="TGS" evidence="9">
    <location>
        <begin position="75"/>
        <end position="119"/>
    </location>
</feature>
<evidence type="ECO:0000256" key="3">
    <source>
        <dbReference type="ARBA" id="ARBA00022980"/>
    </source>
</evidence>
<evidence type="ECO:0000256" key="7">
    <source>
        <dbReference type="ARBA" id="ARBA00071662"/>
    </source>
</evidence>
<dbReference type="PANTHER" id="PTHR11451">
    <property type="entry name" value="THREONINE-TRNA LIGASE"/>
    <property type="match status" value="1"/>
</dbReference>
<dbReference type="EMBL" id="JAIFRP010000175">
    <property type="protein sequence ID" value="KAK2578768.1"/>
    <property type="molecule type" value="Genomic_DNA"/>
</dbReference>
<protein>
    <recommendedName>
        <fullName evidence="7">Large ribosomal subunit protein mL39</fullName>
    </recommendedName>
    <alternativeName>
        <fullName evidence="8">39S ribosomal protein L39, mitochondrial</fullName>
    </alternativeName>
</protein>
<keyword evidence="5" id="KW-0687">Ribonucleoprotein</keyword>
<accession>A0AAD9RGB8</accession>
<keyword evidence="11" id="KW-1185">Reference proteome</keyword>
<proteinExistence type="inferred from homology"/>
<dbReference type="GO" id="GO:0005840">
    <property type="term" value="C:ribosome"/>
    <property type="evidence" value="ECO:0007669"/>
    <property type="project" value="UniProtKB-KW"/>
</dbReference>
<dbReference type="Gene3D" id="3.30.980.10">
    <property type="entry name" value="Threonyl-trna Synthetase, Chain A, domain 2"/>
    <property type="match status" value="1"/>
</dbReference>
<keyword evidence="4" id="KW-0496">Mitochondrion</keyword>
<dbReference type="FunFam" id="3.30.980.10:FF:000006">
    <property type="entry name" value="39S ribosomal protein L39, mitochondrial"/>
    <property type="match status" value="1"/>
</dbReference>
<dbReference type="Gene3D" id="3.10.20.30">
    <property type="match status" value="1"/>
</dbReference>
<dbReference type="InterPro" id="IPR012676">
    <property type="entry name" value="TGS-like"/>
</dbReference>
<dbReference type="GO" id="GO:0000166">
    <property type="term" value="F:nucleotide binding"/>
    <property type="evidence" value="ECO:0007669"/>
    <property type="project" value="InterPro"/>
</dbReference>
<evidence type="ECO:0000313" key="11">
    <source>
        <dbReference type="Proteomes" id="UP001258017"/>
    </source>
</evidence>
<evidence type="ECO:0000313" key="10">
    <source>
        <dbReference type="EMBL" id="KAK2578768.1"/>
    </source>
</evidence>